<accession>A0A0N4WCW4</accession>
<dbReference type="AlphaFoldDB" id="A0A0N4WCW4"/>
<proteinExistence type="predicted"/>
<protein>
    <submittedName>
        <fullName evidence="1">Ovule protein</fullName>
    </submittedName>
</protein>
<reference evidence="1" key="1">
    <citation type="submission" date="2017-02" db="UniProtKB">
        <authorList>
            <consortium name="WormBaseParasite"/>
        </authorList>
    </citation>
    <scope>IDENTIFICATION</scope>
</reference>
<organism evidence="1">
    <name type="scientific">Haemonchus placei</name>
    <name type="common">Barber's pole worm</name>
    <dbReference type="NCBI Taxonomy" id="6290"/>
    <lineage>
        <taxon>Eukaryota</taxon>
        <taxon>Metazoa</taxon>
        <taxon>Ecdysozoa</taxon>
        <taxon>Nematoda</taxon>
        <taxon>Chromadorea</taxon>
        <taxon>Rhabditida</taxon>
        <taxon>Rhabditina</taxon>
        <taxon>Rhabditomorpha</taxon>
        <taxon>Strongyloidea</taxon>
        <taxon>Trichostrongylidae</taxon>
        <taxon>Haemonchus</taxon>
    </lineage>
</organism>
<dbReference type="WBParaSite" id="HPLM_0000838901-mRNA-1">
    <property type="protein sequence ID" value="HPLM_0000838901-mRNA-1"/>
    <property type="gene ID" value="HPLM_0000838901"/>
</dbReference>
<name>A0A0N4WCW4_HAEPC</name>
<sequence length="49" mass="5601">LLTLLTGLDRKNDPSSTCNPAIILDHKLCSVFWKYGNNVTRYMRMSIIS</sequence>
<evidence type="ECO:0000313" key="1">
    <source>
        <dbReference type="WBParaSite" id="HPLM_0000838901-mRNA-1"/>
    </source>
</evidence>